<dbReference type="KEGG" id="asz:ASN_2537"/>
<protein>
    <recommendedName>
        <fullName evidence="4">DUF4405 domain-containing protein</fullName>
    </recommendedName>
</protein>
<proteinExistence type="predicted"/>
<dbReference type="PATRIC" id="fig|446692.3.peg.2647"/>
<name>A0A0U4Y4K0_9PROT</name>
<dbReference type="Proteomes" id="UP000056109">
    <property type="component" value="Chromosome I"/>
</dbReference>
<evidence type="ECO:0000313" key="3">
    <source>
        <dbReference type="Proteomes" id="UP000056109"/>
    </source>
</evidence>
<evidence type="ECO:0000256" key="1">
    <source>
        <dbReference type="SAM" id="Phobius"/>
    </source>
</evidence>
<reference evidence="3" key="1">
    <citation type="submission" date="2014-09" db="EMBL/GenBank/DDBJ databases">
        <authorList>
            <person name="Illeghems K.G."/>
        </authorList>
    </citation>
    <scope>NUCLEOTIDE SEQUENCE [LARGE SCALE GENOMIC DNA]</scope>
    <source>
        <strain evidence="3">108B</strain>
    </source>
</reference>
<dbReference type="EMBL" id="LN606600">
    <property type="protein sequence ID" value="CEF41822.1"/>
    <property type="molecule type" value="Genomic_DNA"/>
</dbReference>
<feature type="transmembrane region" description="Helical" evidence="1">
    <location>
        <begin position="90"/>
        <end position="108"/>
    </location>
</feature>
<keyword evidence="1" id="KW-0472">Membrane</keyword>
<keyword evidence="1" id="KW-0812">Transmembrane</keyword>
<organism evidence="2 3">
    <name type="scientific">Acetobacter senegalensis</name>
    <dbReference type="NCBI Taxonomy" id="446692"/>
    <lineage>
        <taxon>Bacteria</taxon>
        <taxon>Pseudomonadati</taxon>
        <taxon>Pseudomonadota</taxon>
        <taxon>Alphaproteobacteria</taxon>
        <taxon>Acetobacterales</taxon>
        <taxon>Acetobacteraceae</taxon>
        <taxon>Acetobacter</taxon>
    </lineage>
</organism>
<keyword evidence="3" id="KW-1185">Reference proteome</keyword>
<keyword evidence="1" id="KW-1133">Transmembrane helix</keyword>
<feature type="transmembrane region" description="Helical" evidence="1">
    <location>
        <begin position="62"/>
        <end position="78"/>
    </location>
</feature>
<sequence length="199" mass="21671">MPPEVSATATPAASTSRSRGPFAKFMNKYGTPFTTIFFLISTVTGVALFFHWGPGAFHPMHEWLSMVLLLAFALHLLKNWTPLVNYGRRGLLYIPVLIGVLSCVYFFLQPTGKSAGGKQVAFRLAAMATKAPIGQLAPLFGTDAEGALGRLRAHQFVVTTDDETVDQVAQASNRMPNDVLMALMPGKPENSEHGRHRKG</sequence>
<gene>
    <name evidence="2" type="ORF">ASN_2537</name>
</gene>
<dbReference type="AlphaFoldDB" id="A0A0U4Y4K0"/>
<evidence type="ECO:0008006" key="4">
    <source>
        <dbReference type="Google" id="ProtNLM"/>
    </source>
</evidence>
<evidence type="ECO:0000313" key="2">
    <source>
        <dbReference type="EMBL" id="CEF41822.1"/>
    </source>
</evidence>
<feature type="transmembrane region" description="Helical" evidence="1">
    <location>
        <begin position="29"/>
        <end position="50"/>
    </location>
</feature>
<accession>A0A0U4Y4K0</accession>